<dbReference type="InterPro" id="IPR001936">
    <property type="entry name" value="RasGAP_dom"/>
</dbReference>
<evidence type="ECO:0000256" key="1">
    <source>
        <dbReference type="ARBA" id="ARBA00004132"/>
    </source>
</evidence>
<evidence type="ECO:0000256" key="9">
    <source>
        <dbReference type="ARBA" id="ARBA00065347"/>
    </source>
</evidence>
<dbReference type="GO" id="GO:0005096">
    <property type="term" value="F:GTPase activator activity"/>
    <property type="evidence" value="ECO:0007669"/>
    <property type="project" value="UniProtKB-KW"/>
</dbReference>
<dbReference type="OrthoDB" id="10264848at2759"/>
<dbReference type="PANTHER" id="PTHR23101:SF25">
    <property type="entry name" value="GTPASE-ACTIVATING PROTEIN AND VPS9 DOMAIN-CONTAINING PROTEIN 1"/>
    <property type="match status" value="1"/>
</dbReference>
<dbReference type="InterPro" id="IPR045046">
    <property type="entry name" value="Vps9-like"/>
</dbReference>
<proteinExistence type="inferred from homology"/>
<evidence type="ECO:0000256" key="5">
    <source>
        <dbReference type="ARBA" id="ARBA00022583"/>
    </source>
</evidence>
<evidence type="ECO:0000259" key="12">
    <source>
        <dbReference type="PROSITE" id="PS50018"/>
    </source>
</evidence>
<protein>
    <recommendedName>
        <fullName evidence="10">Receptor-mediated endocytosis protein 6</fullName>
    </recommendedName>
</protein>
<feature type="compositionally biased region" description="Basic and acidic residues" evidence="11">
    <location>
        <begin position="957"/>
        <end position="974"/>
    </location>
</feature>
<feature type="region of interest" description="Disordered" evidence="11">
    <location>
        <begin position="635"/>
        <end position="675"/>
    </location>
</feature>
<feature type="domain" description="Ras-GAP" evidence="12">
    <location>
        <begin position="153"/>
        <end position="357"/>
    </location>
</feature>
<evidence type="ECO:0000256" key="2">
    <source>
        <dbReference type="ARBA" id="ARBA00004170"/>
    </source>
</evidence>
<keyword evidence="4" id="KW-0343">GTPase activation</keyword>
<dbReference type="InterPro" id="IPR041545">
    <property type="entry name" value="DUF5601"/>
</dbReference>
<dbReference type="Gene3D" id="1.10.506.10">
    <property type="entry name" value="GTPase Activation - p120gap, domain 1"/>
    <property type="match status" value="1"/>
</dbReference>
<dbReference type="EMBL" id="UZAM01007155">
    <property type="protein sequence ID" value="VDO97096.1"/>
    <property type="molecule type" value="Genomic_DNA"/>
</dbReference>
<dbReference type="InterPro" id="IPR008936">
    <property type="entry name" value="Rho_GTPase_activation_prot"/>
</dbReference>
<gene>
    <name evidence="14" type="ORF">SBAD_LOCUS2275</name>
</gene>
<reference evidence="14 15" key="2">
    <citation type="submission" date="2018-11" db="EMBL/GenBank/DDBJ databases">
        <authorList>
            <consortium name="Pathogen Informatics"/>
        </authorList>
    </citation>
    <scope>NUCLEOTIDE SEQUENCE [LARGE SCALE GENOMIC DNA]</scope>
</reference>
<comment type="similarity">
    <text evidence="3">Belongs to the GAPVD1 family.</text>
</comment>
<feature type="compositionally biased region" description="Low complexity" evidence="11">
    <location>
        <begin position="975"/>
        <end position="985"/>
    </location>
</feature>
<evidence type="ECO:0000256" key="8">
    <source>
        <dbReference type="ARBA" id="ARBA00057996"/>
    </source>
</evidence>
<dbReference type="GO" id="GO:0031267">
    <property type="term" value="F:small GTPase binding"/>
    <property type="evidence" value="ECO:0007669"/>
    <property type="project" value="TreeGrafter"/>
</dbReference>
<dbReference type="Proteomes" id="UP000270296">
    <property type="component" value="Unassembled WGS sequence"/>
</dbReference>
<comment type="subunit">
    <text evidence="9">Interacts with GDP-bound rab-5. Interacts with alpha-adaptin.</text>
</comment>
<evidence type="ECO:0000313" key="16">
    <source>
        <dbReference type="WBParaSite" id="SBAD_0000238101-mRNA-1"/>
    </source>
</evidence>
<dbReference type="GO" id="GO:0005085">
    <property type="term" value="F:guanyl-nucleotide exchange factor activity"/>
    <property type="evidence" value="ECO:0007669"/>
    <property type="project" value="UniProtKB-KW"/>
</dbReference>
<dbReference type="GO" id="GO:0016020">
    <property type="term" value="C:membrane"/>
    <property type="evidence" value="ECO:0007669"/>
    <property type="project" value="UniProtKB-SubCell"/>
</dbReference>
<dbReference type="GO" id="GO:0030139">
    <property type="term" value="C:endocytic vesicle"/>
    <property type="evidence" value="ECO:0007669"/>
    <property type="project" value="TreeGrafter"/>
</dbReference>
<evidence type="ECO:0000259" key="13">
    <source>
        <dbReference type="PROSITE" id="PS51205"/>
    </source>
</evidence>
<evidence type="ECO:0000256" key="4">
    <source>
        <dbReference type="ARBA" id="ARBA00022468"/>
    </source>
</evidence>
<comment type="subcellular location">
    <subcellularLocation>
        <location evidence="1">Cytoplasmic vesicle</location>
        <location evidence="1">Clathrin-coated vesicle</location>
    </subcellularLocation>
    <subcellularLocation>
        <location evidence="2">Membrane</location>
        <topology evidence="2">Peripheral membrane protein</topology>
    </subcellularLocation>
</comment>
<dbReference type="FunFam" id="1.20.1050.80:FF:000001">
    <property type="entry name" value="GTPase-activating protein and VPS9 domain-containing protein 1 isoform X1"/>
    <property type="match status" value="1"/>
</dbReference>
<feature type="compositionally biased region" description="Low complexity" evidence="11">
    <location>
        <begin position="478"/>
        <end position="489"/>
    </location>
</feature>
<dbReference type="GO" id="GO:0030136">
    <property type="term" value="C:clathrin-coated vesicle"/>
    <property type="evidence" value="ECO:0007669"/>
    <property type="project" value="UniProtKB-SubCell"/>
</dbReference>
<dbReference type="GO" id="GO:0051049">
    <property type="term" value="P:regulation of transport"/>
    <property type="evidence" value="ECO:0007669"/>
    <property type="project" value="UniProtKB-ARBA"/>
</dbReference>
<feature type="domain" description="VPS9" evidence="13">
    <location>
        <begin position="1348"/>
        <end position="1488"/>
    </location>
</feature>
<keyword evidence="7" id="KW-0472">Membrane</keyword>
<evidence type="ECO:0000256" key="10">
    <source>
        <dbReference type="ARBA" id="ARBA00074067"/>
    </source>
</evidence>
<dbReference type="SMART" id="SM00167">
    <property type="entry name" value="VPS9"/>
    <property type="match status" value="1"/>
</dbReference>
<reference evidence="16" key="1">
    <citation type="submission" date="2016-06" db="UniProtKB">
        <authorList>
            <consortium name="WormBaseParasite"/>
        </authorList>
    </citation>
    <scope>IDENTIFICATION</scope>
</reference>
<evidence type="ECO:0000256" key="3">
    <source>
        <dbReference type="ARBA" id="ARBA00008489"/>
    </source>
</evidence>
<feature type="compositionally biased region" description="Polar residues" evidence="11">
    <location>
        <begin position="648"/>
        <end position="661"/>
    </location>
</feature>
<dbReference type="SUPFAM" id="SSF48350">
    <property type="entry name" value="GTPase activation domain, GAP"/>
    <property type="match status" value="1"/>
</dbReference>
<evidence type="ECO:0000256" key="11">
    <source>
        <dbReference type="SAM" id="MobiDB-lite"/>
    </source>
</evidence>
<dbReference type="PROSITE" id="PS50018">
    <property type="entry name" value="RAS_GTPASE_ACTIV_2"/>
    <property type="match status" value="1"/>
</dbReference>
<dbReference type="GO" id="GO:0005829">
    <property type="term" value="C:cytosol"/>
    <property type="evidence" value="ECO:0007669"/>
    <property type="project" value="TreeGrafter"/>
</dbReference>
<dbReference type="PROSITE" id="PS51205">
    <property type="entry name" value="VPS9"/>
    <property type="match status" value="1"/>
</dbReference>
<keyword evidence="15" id="KW-1185">Reference proteome</keyword>
<dbReference type="GO" id="GO:0006897">
    <property type="term" value="P:endocytosis"/>
    <property type="evidence" value="ECO:0007669"/>
    <property type="project" value="UniProtKB-KW"/>
</dbReference>
<dbReference type="SUPFAM" id="SSF109993">
    <property type="entry name" value="VPS9 domain"/>
    <property type="match status" value="1"/>
</dbReference>
<feature type="region of interest" description="Disordered" evidence="11">
    <location>
        <begin position="932"/>
        <end position="1009"/>
    </location>
</feature>
<accession>A0A183IF81</accession>
<dbReference type="Pfam" id="PF18151">
    <property type="entry name" value="DUF5601"/>
    <property type="match status" value="1"/>
</dbReference>
<feature type="compositionally biased region" description="Polar residues" evidence="11">
    <location>
        <begin position="994"/>
        <end position="1009"/>
    </location>
</feature>
<feature type="region of interest" description="Disordered" evidence="11">
    <location>
        <begin position="470"/>
        <end position="489"/>
    </location>
</feature>
<feature type="compositionally biased region" description="Polar residues" evidence="11">
    <location>
        <begin position="941"/>
        <end position="954"/>
    </location>
</feature>
<feature type="region of interest" description="Disordered" evidence="11">
    <location>
        <begin position="855"/>
        <end position="881"/>
    </location>
</feature>
<evidence type="ECO:0000313" key="15">
    <source>
        <dbReference type="Proteomes" id="UP000270296"/>
    </source>
</evidence>
<dbReference type="InterPro" id="IPR003123">
    <property type="entry name" value="VPS9"/>
</dbReference>
<sequence>MQGREDLLGLCSCLLDEKMITTSEIQAVRELNVEVEQHLIDLLKVSWVNGHQRLTLSKLIQSHPDSTPQNSCAQLRYYECATFVPAHKRLGSSQLTTVTALLRLLLNNSRLVAEMLNALDSSSSSSSLSDDVAHVLFCGLYGSSVFASDEKCLFETFNHLMHLQFSGCANPRRILRKNTGPFCRLYRLLTESLFSVKLFLTSALHEPILDLVLHNEYFLDIDPSIAVLRFPSSERISRFGCEGTPQYKENVMKHREFILHGLTESARKFISSLEKNLFCFPSAIAWLIQQLYEFLTRSRKVSSSETMVICTELVFTYFICPAIANPEPFGIVGDLPISYVARFNLMQVGQVLQTLAVWQWEHVDQKLMDLYTNLDPGSVSGIMDTILSQDSTTPVSRLSLDDIFPFDLKVTRHLSLLTADELDKLISVLKRVMTTALRDNETNEWQEVRGLLSNMPDNWTCANATTVTSTSMSPAHDATQTTAAAATSPDSTVASSHHRAHLRFPRNIGTLLVKSRSDPHMSQSGSAPYAQAGSVEVLMIPLGNSPEPVGLLPEDKVIEMMKQEKADNISRSCHEKRTRFSLVADSDSVGASDRFDAASDDQQSVCSSAEQITNPDMATLNDNFSDVDVLPISANVSGRASPDVSGRDTPSSSHIGDQDTTQSEDRPASSIDVDNSGARLSSLQVAGAKEAAIEEKFGKFEIPPPIRERHRYQVVRHLGDETHSMVSDSWSTDVLASDSEFTVDLQALPGAMVPAAALPDIIPEQPPEIPRLDLIAEENVRKISNRTSEFVPCDRSDTWSVDAVASDSETEPVRPEERLNEFDEFRSDFLSVQQKDCQGLSSDFRSDHRIASSSDFNSSVVEDSMNHDLSESSFHSDSREENVEFSAMINETGQEPGPESGSANVSAGAAVSKGTTSDCSWLSEFALGIESKQDSGASPAEMQSNAPASASASEDISDVRNLRDERDGRVDSADHAAVSASNASSENIGDCSEKNSYSPMEPSTSGISSYQNRRDSLFKSLKLKSLKSKFQSSHLSSGVNLLPFVHFASDSCLINCEMPSKPHYETTDDILNKYRSPHRSVGQSSGEGDETSSKFLHIAQPDIAFSGSNSCISNRPYVDMSNLTICQAFLDTKRKLRMVLSSTVFDSLPFSGLRYGLSKDQKSSEDLIQLLQLFLSESLINEEKSVSAQLQDLLRSLGLFDSKGIHKLLRALHEEHRRRSAYLFYLQQSKLTLLRSKLYLEKLISRLQREQRSNVYSTVELCVRLYLEQRWERQIKSFVHEFRNLQAQDEKMDLLERLLAAIRSSMSNDSTWQCCSKDQIAYVELSVERSVVARVYLSAIYPNGEGDLMRDLIFHNTVQRLSEIITPNHKALHVPEVFHAECPWPSAQSEIAIINAYKTARDKLKCVVKCCQSIVHLLHMSSGRPPSADDVMPVLVFVIIKANPEALLSTIQYINGFYGKRIDGEKSYWWVQFCSAVEYIKVIADYDT</sequence>
<keyword evidence="5" id="KW-0254">Endocytosis</keyword>
<keyword evidence="6" id="KW-0344">Guanine-nucleotide releasing factor</keyword>
<name>A0A183IF81_9BILA</name>
<evidence type="ECO:0000256" key="6">
    <source>
        <dbReference type="ARBA" id="ARBA00022658"/>
    </source>
</evidence>
<organism evidence="16">
    <name type="scientific">Soboliphyme baturini</name>
    <dbReference type="NCBI Taxonomy" id="241478"/>
    <lineage>
        <taxon>Eukaryota</taxon>
        <taxon>Metazoa</taxon>
        <taxon>Ecdysozoa</taxon>
        <taxon>Nematoda</taxon>
        <taxon>Enoplea</taxon>
        <taxon>Dorylaimia</taxon>
        <taxon>Dioctophymatida</taxon>
        <taxon>Dioctophymatoidea</taxon>
        <taxon>Soboliphymatidae</taxon>
        <taxon>Soboliphyme</taxon>
    </lineage>
</organism>
<dbReference type="Gene3D" id="1.20.1050.80">
    <property type="entry name" value="VPS9 domain"/>
    <property type="match status" value="1"/>
</dbReference>
<dbReference type="PANTHER" id="PTHR23101">
    <property type="entry name" value="RAB GDP/GTP EXCHANGE FACTOR"/>
    <property type="match status" value="1"/>
</dbReference>
<dbReference type="WBParaSite" id="SBAD_0000238101-mRNA-1">
    <property type="protein sequence ID" value="SBAD_0000238101-mRNA-1"/>
    <property type="gene ID" value="SBAD_0000238101"/>
</dbReference>
<comment type="function">
    <text evidence="8">Acts both as a GTPase-activating protein (GAP) and a guanine nucleotide exchange factor (GEF), and participates in endocytosis. Acts by regulating the activation of rab-5 by exchanging bound GDP for free GTP at clathrin coated pits.</text>
</comment>
<feature type="compositionally biased region" description="Basic and acidic residues" evidence="11">
    <location>
        <begin position="864"/>
        <end position="881"/>
    </location>
</feature>
<evidence type="ECO:0000313" key="14">
    <source>
        <dbReference type="EMBL" id="VDO97096.1"/>
    </source>
</evidence>
<evidence type="ECO:0000256" key="7">
    <source>
        <dbReference type="ARBA" id="ARBA00023136"/>
    </source>
</evidence>
<dbReference type="Pfam" id="PF00616">
    <property type="entry name" value="RasGAP"/>
    <property type="match status" value="1"/>
</dbReference>
<dbReference type="Pfam" id="PF02204">
    <property type="entry name" value="VPS9"/>
    <property type="match status" value="1"/>
</dbReference>
<dbReference type="InterPro" id="IPR037191">
    <property type="entry name" value="VPS9_dom_sf"/>
</dbReference>